<dbReference type="GO" id="GO:0006887">
    <property type="term" value="P:exocytosis"/>
    <property type="evidence" value="ECO:0007669"/>
    <property type="project" value="UniProtKB-KW"/>
</dbReference>
<dbReference type="Pfam" id="PF03081">
    <property type="entry name" value="Exo70_C"/>
    <property type="match status" value="1"/>
</dbReference>
<dbReference type="PANTHER" id="PTHR12542">
    <property type="entry name" value="EXOCYST COMPLEX PROTEIN EXO70"/>
    <property type="match status" value="1"/>
</dbReference>
<dbReference type="GO" id="GO:0000145">
    <property type="term" value="C:exocyst"/>
    <property type="evidence" value="ECO:0007669"/>
    <property type="project" value="InterPro"/>
</dbReference>
<evidence type="ECO:0000313" key="7">
    <source>
        <dbReference type="Proteomes" id="UP000825935"/>
    </source>
</evidence>
<dbReference type="Proteomes" id="UP000825935">
    <property type="component" value="Chromosome 1"/>
</dbReference>
<dbReference type="EMBL" id="CM035406">
    <property type="protein sequence ID" value="KAH7446563.1"/>
    <property type="molecule type" value="Genomic_DNA"/>
</dbReference>
<evidence type="ECO:0000256" key="3">
    <source>
        <dbReference type="ARBA" id="ARBA00022483"/>
    </source>
</evidence>
<evidence type="ECO:0000256" key="4">
    <source>
        <dbReference type="RuleBase" id="RU365026"/>
    </source>
</evidence>
<gene>
    <name evidence="6" type="ORF">KP509_01G062100</name>
</gene>
<keyword evidence="4" id="KW-0653">Protein transport</keyword>
<comment type="similarity">
    <text evidence="1 4">Belongs to the EXO70 family.</text>
</comment>
<dbReference type="GO" id="GO:0005546">
    <property type="term" value="F:phosphatidylinositol-4,5-bisphosphate binding"/>
    <property type="evidence" value="ECO:0007669"/>
    <property type="project" value="InterPro"/>
</dbReference>
<dbReference type="Pfam" id="PF20669">
    <property type="entry name" value="Exo70_N"/>
    <property type="match status" value="1"/>
</dbReference>
<organism evidence="6 7">
    <name type="scientific">Ceratopteris richardii</name>
    <name type="common">Triangle waterfern</name>
    <dbReference type="NCBI Taxonomy" id="49495"/>
    <lineage>
        <taxon>Eukaryota</taxon>
        <taxon>Viridiplantae</taxon>
        <taxon>Streptophyta</taxon>
        <taxon>Embryophyta</taxon>
        <taxon>Tracheophyta</taxon>
        <taxon>Polypodiopsida</taxon>
        <taxon>Polypodiidae</taxon>
        <taxon>Polypodiales</taxon>
        <taxon>Pteridineae</taxon>
        <taxon>Pteridaceae</taxon>
        <taxon>Parkerioideae</taxon>
        <taxon>Ceratopteris</taxon>
    </lineage>
</organism>
<keyword evidence="2 4" id="KW-0813">Transport</keyword>
<dbReference type="PANTHER" id="PTHR12542:SF41">
    <property type="entry name" value="EXOCYST COMPLEX COMPONENT 7"/>
    <property type="match status" value="1"/>
</dbReference>
<dbReference type="OMA" id="NASMKEW"/>
<protein>
    <recommendedName>
        <fullName evidence="4">Exocyst subunit Exo70 family protein</fullName>
    </recommendedName>
</protein>
<accession>A0A8T2VLV6</accession>
<evidence type="ECO:0000256" key="2">
    <source>
        <dbReference type="ARBA" id="ARBA00022448"/>
    </source>
</evidence>
<evidence type="ECO:0000259" key="5">
    <source>
        <dbReference type="Pfam" id="PF03081"/>
    </source>
</evidence>
<comment type="caution">
    <text evidence="6">The sequence shown here is derived from an EMBL/GenBank/DDBJ whole genome shotgun (WGS) entry which is preliminary data.</text>
</comment>
<proteinExistence type="inferred from homology"/>
<dbReference type="Gene3D" id="1.20.1280.170">
    <property type="entry name" value="Exocyst complex component Exo70"/>
    <property type="match status" value="1"/>
</dbReference>
<keyword evidence="7" id="KW-1185">Reference proteome</keyword>
<comment type="function">
    <text evidence="4">Component of the exocyst complex.</text>
</comment>
<dbReference type="SUPFAM" id="SSF74788">
    <property type="entry name" value="Cullin repeat-like"/>
    <property type="match status" value="1"/>
</dbReference>
<feature type="domain" description="Exocyst complex subunit Exo70 C-terminal" evidence="5">
    <location>
        <begin position="276"/>
        <end position="635"/>
    </location>
</feature>
<sequence length="650" mass="73338">MAAPQDLEILLERSRLMRESLCKSQANTDNMIAVLSSFDDRLSELDTAMRPTQVHTHAIKKAHDNINDALKFAEKILSQFNVSKKVESKIIEGPRKDLNGYLAAVNELRNNVHFLTHSKSFKPSDSLMNRANGLLSKAIVALEKEFEDLLSSNSKSHEPAKLIEHLKNSVPSASSSKNEVGCRDELSLKDASKPSKVANSKGIEDFDLRINPQVIYQLHELAQQIISGGRHQQCCNIYGSVRAFVLEQTLQKLGVDKLVRDDTSKLQLDVLKEKITSWIQYMQISVKLLFPFERKLCDEVFYQLDPYGGVCFDDVISKSITMLLSFGENIVKRNRSPEKFFVLLEMYETMKELSPEVEAVLKGSSSSSIFEAVYGLTQRLGQVAKEMFISFQDCVEKDPTKIVVPDGGVHPLTSFVMVDYVRLLIIHKSTLGELIGEDEKVESANSQLAAATVKIMSALQTSLEEKSKLYNDPALAHVFMMNNVHYIVKCVRRYETNQVLGEDWVQRHRRIVQQHAQNYKRVAWAKVLQSLSVQGLTSSGSGVGFDGSMSTGVSRTLLKERFKTFNVQFEELYQRQRQWSVPDSELRESLRLAVAEVLLPAYRSFLKRFGSYVEGGKNAQKFIKFTPDELDGMLGELFEGSRSKANANSH</sequence>
<dbReference type="InterPro" id="IPR016159">
    <property type="entry name" value="Cullin_repeat-like_dom_sf"/>
</dbReference>
<name>A0A8T2VLV6_CERRI</name>
<keyword evidence="3 4" id="KW-0268">Exocytosis</keyword>
<dbReference type="AlphaFoldDB" id="A0A8T2VLV6"/>
<evidence type="ECO:0000313" key="6">
    <source>
        <dbReference type="EMBL" id="KAH7446563.1"/>
    </source>
</evidence>
<reference evidence="6" key="1">
    <citation type="submission" date="2021-08" db="EMBL/GenBank/DDBJ databases">
        <title>WGS assembly of Ceratopteris richardii.</title>
        <authorList>
            <person name="Marchant D.B."/>
            <person name="Chen G."/>
            <person name="Jenkins J."/>
            <person name="Shu S."/>
            <person name="Leebens-Mack J."/>
            <person name="Grimwood J."/>
            <person name="Schmutz J."/>
            <person name="Soltis P."/>
            <person name="Soltis D."/>
            <person name="Chen Z.-H."/>
        </authorList>
    </citation>
    <scope>NUCLEOTIDE SEQUENCE</scope>
    <source>
        <strain evidence="6">Whitten #5841</strain>
        <tissue evidence="6">Leaf</tissue>
    </source>
</reference>
<dbReference type="InterPro" id="IPR046364">
    <property type="entry name" value="Exo70_C"/>
</dbReference>
<dbReference type="OrthoDB" id="1922221at2759"/>
<dbReference type="InterPro" id="IPR004140">
    <property type="entry name" value="Exo70"/>
</dbReference>
<evidence type="ECO:0000256" key="1">
    <source>
        <dbReference type="ARBA" id="ARBA00006756"/>
    </source>
</evidence>
<dbReference type="GO" id="GO:0015031">
    <property type="term" value="P:protein transport"/>
    <property type="evidence" value="ECO:0007669"/>
    <property type="project" value="UniProtKB-KW"/>
</dbReference>